<evidence type="ECO:0008006" key="4">
    <source>
        <dbReference type="Google" id="ProtNLM"/>
    </source>
</evidence>
<comment type="caution">
    <text evidence="2">The sequence shown here is derived from an EMBL/GenBank/DDBJ whole genome shotgun (WGS) entry which is preliminary data.</text>
</comment>
<feature type="transmembrane region" description="Helical" evidence="1">
    <location>
        <begin position="376"/>
        <end position="394"/>
    </location>
</feature>
<proteinExistence type="predicted"/>
<reference evidence="2 3" key="1">
    <citation type="submission" date="2019-03" db="EMBL/GenBank/DDBJ databases">
        <title>Genomic Encyclopedia of Type Strains, Phase IV (KMG-IV): sequencing the most valuable type-strain genomes for metagenomic binning, comparative biology and taxonomic classification.</title>
        <authorList>
            <person name="Goeker M."/>
        </authorList>
    </citation>
    <scope>NUCLEOTIDE SEQUENCE [LARGE SCALE GENOMIC DNA]</scope>
    <source>
        <strain evidence="2 3">DSM 7445</strain>
    </source>
</reference>
<dbReference type="EMBL" id="SLZQ01000011">
    <property type="protein sequence ID" value="TCS35090.1"/>
    <property type="molecule type" value="Genomic_DNA"/>
</dbReference>
<name>A0A4R3HR26_PAULE</name>
<accession>A0A4R3HR26</accession>
<feature type="transmembrane region" description="Helical" evidence="1">
    <location>
        <begin position="85"/>
        <end position="105"/>
    </location>
</feature>
<feature type="transmembrane region" description="Helical" evidence="1">
    <location>
        <begin position="349"/>
        <end position="369"/>
    </location>
</feature>
<feature type="transmembrane region" description="Helical" evidence="1">
    <location>
        <begin position="464"/>
        <end position="483"/>
    </location>
</feature>
<evidence type="ECO:0000256" key="1">
    <source>
        <dbReference type="SAM" id="Phobius"/>
    </source>
</evidence>
<evidence type="ECO:0000313" key="2">
    <source>
        <dbReference type="EMBL" id="TCS35090.1"/>
    </source>
</evidence>
<keyword evidence="3" id="KW-1185">Reference proteome</keyword>
<feature type="transmembrane region" description="Helical" evidence="1">
    <location>
        <begin position="197"/>
        <end position="217"/>
    </location>
</feature>
<organism evidence="2 3">
    <name type="scientific">Paucimonas lemoignei</name>
    <name type="common">Pseudomonas lemoignei</name>
    <dbReference type="NCBI Taxonomy" id="29443"/>
    <lineage>
        <taxon>Bacteria</taxon>
        <taxon>Pseudomonadati</taxon>
        <taxon>Pseudomonadota</taxon>
        <taxon>Betaproteobacteria</taxon>
        <taxon>Burkholderiales</taxon>
        <taxon>Burkholderiaceae</taxon>
        <taxon>Paucimonas</taxon>
    </lineage>
</organism>
<feature type="transmembrane region" description="Helical" evidence="1">
    <location>
        <begin position="166"/>
        <end position="185"/>
    </location>
</feature>
<keyword evidence="1" id="KW-0472">Membrane</keyword>
<evidence type="ECO:0000313" key="3">
    <source>
        <dbReference type="Proteomes" id="UP000295382"/>
    </source>
</evidence>
<dbReference type="OrthoDB" id="9791494at2"/>
<feature type="transmembrane region" description="Helical" evidence="1">
    <location>
        <begin position="294"/>
        <end position="314"/>
    </location>
</feature>
<protein>
    <recommendedName>
        <fullName evidence="4">Dolichyl-phosphate-mannose-protein mannosyltransferase</fullName>
    </recommendedName>
</protein>
<dbReference type="Proteomes" id="UP000295382">
    <property type="component" value="Unassembled WGS sequence"/>
</dbReference>
<dbReference type="AlphaFoldDB" id="A0A4R3HR26"/>
<gene>
    <name evidence="2" type="ORF">EDC30_1113</name>
</gene>
<keyword evidence="1" id="KW-1133">Transmembrane helix</keyword>
<sequence>MTLMKGGLAIGLFCFLIGLIWPTPNKSDFSSQIVLTVAKSLWLSWLVVVISYLLNIGDISLALMAVVVCTVVWRYKNRKDNIMTFACPGILTVLIVTGASALLIVDSQAAKSFLEGNLVLSGWDINMSWNRWAMQLYENQYSPYNAAYPVFIPGIWSLIYKAQSDPLTWVLPKVFLLIFPIIVLIQNIQLAGNRKPLAAIIIFLVFSQIFLNNKLLLSGLMDSIVMMLILISGIALYLTAISKDSDLDTNIYAFSAALFAGIGAITKQPGMLAAVIVGISLLIIGIKKKKNYKWYGLIYVLLFLPLSTFMAIYLTTPETPTPLGNISHLAFLTSNASGGSFYEHAWKHIVTMFGRFPLLVILTGALLNFVSPKRTVSQIGLLYLSGSTIAFFAYSNCCAYDERNGWFMISLLGISCICGVSILEHGLKQEISAIRKKITAPIFWKRIKSNLLLRRELAFRYSHFELAAIGVIVVVAVIAQISVGESQFLKFAKEGRRSIVWPSVNHLIYSHLNKLGNQFIITNYPFVAYLPDLEGRYRSCSEFQCVSSLIAQHPGSVVLLGRDSFDYPELRKSLKPDDILGTEEKHGFSITRGLSTKDLQTSEK</sequence>
<feature type="transmembrane region" description="Helical" evidence="1">
    <location>
        <begin position="406"/>
        <end position="427"/>
    </location>
</feature>
<feature type="transmembrane region" description="Helical" evidence="1">
    <location>
        <begin position="46"/>
        <end position="73"/>
    </location>
</feature>
<dbReference type="RefSeq" id="WP_132259678.1">
    <property type="nucleotide sequence ID" value="NZ_SLZQ01000011.1"/>
</dbReference>
<keyword evidence="1" id="KW-0812">Transmembrane</keyword>
<feature type="transmembrane region" description="Helical" evidence="1">
    <location>
        <begin position="247"/>
        <end position="265"/>
    </location>
</feature>
<feature type="transmembrane region" description="Helical" evidence="1">
    <location>
        <begin position="223"/>
        <end position="240"/>
    </location>
</feature>